<evidence type="ECO:0000313" key="5">
    <source>
        <dbReference type="EMBL" id="AES70994.1"/>
    </source>
</evidence>
<keyword evidence="2" id="KW-1015">Disulfide bond</keyword>
<organism evidence="5 9">
    <name type="scientific">Medicago truncatula</name>
    <name type="common">Barrel medic</name>
    <name type="synonym">Medicago tribuloides</name>
    <dbReference type="NCBI Taxonomy" id="3880"/>
    <lineage>
        <taxon>Eukaryota</taxon>
        <taxon>Viridiplantae</taxon>
        <taxon>Streptophyta</taxon>
        <taxon>Embryophyta</taxon>
        <taxon>Tracheophyta</taxon>
        <taxon>Spermatophyta</taxon>
        <taxon>Magnoliopsida</taxon>
        <taxon>eudicotyledons</taxon>
        <taxon>Gunneridae</taxon>
        <taxon>Pentapetalae</taxon>
        <taxon>rosids</taxon>
        <taxon>fabids</taxon>
        <taxon>Fabales</taxon>
        <taxon>Fabaceae</taxon>
        <taxon>Papilionoideae</taxon>
        <taxon>50 kb inversion clade</taxon>
        <taxon>NPAAA clade</taxon>
        <taxon>Hologalegina</taxon>
        <taxon>IRL clade</taxon>
        <taxon>Trifolieae</taxon>
        <taxon>Medicago</taxon>
    </lineage>
</organism>
<proteinExistence type="evidence at transcript level"/>
<dbReference type="EnsemblPlants" id="AES70994">
    <property type="protein sequence ID" value="AES70994"/>
    <property type="gene ID" value="MTR_3g067280"/>
</dbReference>
<keyword evidence="1" id="KW-0960">Knottin</keyword>
<accession>G7J9F9</accession>
<feature type="domain" description="Albumin I chain a" evidence="4">
    <location>
        <begin position="71"/>
        <end position="113"/>
    </location>
</feature>
<dbReference type="EMBL" id="BT137888">
    <property type="protein sequence ID" value="AFK37683.1"/>
    <property type="molecule type" value="mRNA"/>
</dbReference>
<dbReference type="Pfam" id="PF16720">
    <property type="entry name" value="Albumin_I_a"/>
    <property type="match status" value="1"/>
</dbReference>
<gene>
    <name evidence="8" type="primary">11417965</name>
    <name evidence="5" type="ordered locus">MTR_3g067280</name>
    <name evidence="7" type="ORF">MtrunA17_Chr3g0111081</name>
</gene>
<dbReference type="InterPro" id="IPR032000">
    <property type="entry name" value="Albumin_I_a"/>
</dbReference>
<feature type="signal peptide" evidence="3">
    <location>
        <begin position="1"/>
        <end position="27"/>
    </location>
</feature>
<dbReference type="Proteomes" id="UP000265566">
    <property type="component" value="Chromosome 3"/>
</dbReference>
<evidence type="ECO:0000313" key="9">
    <source>
        <dbReference type="Proteomes" id="UP000002051"/>
    </source>
</evidence>
<dbReference type="OrthoDB" id="1387766at2759"/>
<protein>
    <submittedName>
        <fullName evidence="5 7">Albumin I</fullName>
    </submittedName>
</protein>
<evidence type="ECO:0000259" key="4">
    <source>
        <dbReference type="Pfam" id="PF16720"/>
    </source>
</evidence>
<reference evidence="8" key="4">
    <citation type="submission" date="2015-04" db="UniProtKB">
        <authorList>
            <consortium name="EnsemblPlants"/>
        </authorList>
    </citation>
    <scope>IDENTIFICATION</scope>
    <source>
        <strain evidence="8">cv. Jemalong A17</strain>
    </source>
</reference>
<dbReference type="OMA" id="ECFCEVI"/>
<sequence>MASVKLAPFAVFLLAAFLMFPMKKVEGVDCTGVYCDQFTDCAEECFCEVIYFIGSEGICYPYNTMKKKVEENPNLCQTHTECKKKGSGNFCARHINSDVKYGFCFASFSEAQDAYKMAITSNIKKDFLKIPGTTAY</sequence>
<evidence type="ECO:0000313" key="8">
    <source>
        <dbReference type="EnsemblPlants" id="AES70994"/>
    </source>
</evidence>
<evidence type="ECO:0000313" key="6">
    <source>
        <dbReference type="EMBL" id="AFK37683.1"/>
    </source>
</evidence>
<dbReference type="KEGG" id="mtr:11417965"/>
<feature type="chain" id="PRO_5014572783" evidence="3">
    <location>
        <begin position="28"/>
        <end position="136"/>
    </location>
</feature>
<evidence type="ECO:0000256" key="3">
    <source>
        <dbReference type="SAM" id="SignalP"/>
    </source>
</evidence>
<dbReference type="EMBL" id="PSQE01000003">
    <property type="protein sequence ID" value="RHN68182.1"/>
    <property type="molecule type" value="Genomic_DNA"/>
</dbReference>
<dbReference type="Proteomes" id="UP000002051">
    <property type="component" value="Chromosome 3"/>
</dbReference>
<reference evidence="6" key="2">
    <citation type="submission" date="2012-05" db="EMBL/GenBank/DDBJ databases">
        <authorList>
            <person name="Krishnakumar V."/>
            <person name="Cheung F."/>
            <person name="Xiao Y."/>
            <person name="Chan A."/>
            <person name="Moskal W.A."/>
            <person name="Town C.D."/>
        </authorList>
    </citation>
    <scope>NUCLEOTIDE SEQUENCE</scope>
</reference>
<keyword evidence="3" id="KW-0732">Signal</keyword>
<reference evidence="5 9" key="3">
    <citation type="journal article" date="2014" name="BMC Genomics">
        <title>An improved genome release (version Mt4.0) for the model legume Medicago truncatula.</title>
        <authorList>
            <person name="Tang H."/>
            <person name="Krishnakumar V."/>
            <person name="Bidwell S."/>
            <person name="Rosen B."/>
            <person name="Chan A."/>
            <person name="Zhou S."/>
            <person name="Gentzbittel L."/>
            <person name="Childs K.L."/>
            <person name="Yandell M."/>
            <person name="Gundlach H."/>
            <person name="Mayer K.F."/>
            <person name="Schwartz D.C."/>
            <person name="Town C.D."/>
        </authorList>
    </citation>
    <scope>GENOME REANNOTATION</scope>
    <source>
        <strain evidence="8 9">cv. Jemalong A17</strain>
    </source>
</reference>
<evidence type="ECO:0000256" key="1">
    <source>
        <dbReference type="ARBA" id="ARBA00022854"/>
    </source>
</evidence>
<dbReference type="AlphaFoldDB" id="G7J9F9"/>
<keyword evidence="9" id="KW-1185">Reference proteome</keyword>
<evidence type="ECO:0000313" key="10">
    <source>
        <dbReference type="Proteomes" id="UP000265566"/>
    </source>
</evidence>
<reference evidence="7" key="6">
    <citation type="journal article" date="2018" name="Nat. Plants">
        <title>Whole-genome landscape of Medicago truncatula symbiotic genes.</title>
        <authorList>
            <person name="Pecrix Y."/>
            <person name="Gamas P."/>
            <person name="Carrere S."/>
        </authorList>
    </citation>
    <scope>NUCLEOTIDE SEQUENCE</scope>
    <source>
        <tissue evidence="7">Leaves</tissue>
    </source>
</reference>
<dbReference type="HOGENOM" id="CLU_142503_0_0_1"/>
<name>G7J9F9_MEDTR</name>
<dbReference type="Gramene" id="rna16497">
    <property type="protein sequence ID" value="RHN68182.1"/>
    <property type="gene ID" value="gene16497"/>
</dbReference>
<dbReference type="EMBL" id="CM001219">
    <property type="protein sequence ID" value="AES70994.1"/>
    <property type="molecule type" value="Genomic_DNA"/>
</dbReference>
<reference evidence="10" key="5">
    <citation type="journal article" date="2018" name="Nat. Plants">
        <title>Whole-genome landscape of Medicago truncatula symbiotic genes.</title>
        <authorList>
            <person name="Pecrix Y."/>
            <person name="Staton S.E."/>
            <person name="Sallet E."/>
            <person name="Lelandais-Briere C."/>
            <person name="Moreau S."/>
            <person name="Carrere S."/>
            <person name="Blein T."/>
            <person name="Jardinaud M.F."/>
            <person name="Latrasse D."/>
            <person name="Zouine M."/>
            <person name="Zahm M."/>
            <person name="Kreplak J."/>
            <person name="Mayjonade B."/>
            <person name="Satge C."/>
            <person name="Perez M."/>
            <person name="Cauet S."/>
            <person name="Marande W."/>
            <person name="Chantry-Darmon C."/>
            <person name="Lopez-Roques C."/>
            <person name="Bouchez O."/>
            <person name="Berard A."/>
            <person name="Debelle F."/>
            <person name="Munos S."/>
            <person name="Bendahmane A."/>
            <person name="Berges H."/>
            <person name="Niebel A."/>
            <person name="Buitink J."/>
            <person name="Frugier F."/>
            <person name="Benhamed M."/>
            <person name="Crespi M."/>
            <person name="Gouzy J."/>
            <person name="Gamas P."/>
        </authorList>
    </citation>
    <scope>NUCLEOTIDE SEQUENCE [LARGE SCALE GENOMIC DNA]</scope>
    <source>
        <strain evidence="10">cv. Jemalong A17</strain>
    </source>
</reference>
<dbReference type="PaxDb" id="3880-AES70994"/>
<evidence type="ECO:0000256" key="2">
    <source>
        <dbReference type="ARBA" id="ARBA00023157"/>
    </source>
</evidence>
<reference evidence="5 9" key="1">
    <citation type="journal article" date="2011" name="Nature">
        <title>The Medicago genome provides insight into the evolution of rhizobial symbioses.</title>
        <authorList>
            <person name="Young N.D."/>
            <person name="Debelle F."/>
            <person name="Oldroyd G.E."/>
            <person name="Geurts R."/>
            <person name="Cannon S.B."/>
            <person name="Udvardi M.K."/>
            <person name="Benedito V.A."/>
            <person name="Mayer K.F."/>
            <person name="Gouzy J."/>
            <person name="Schoof H."/>
            <person name="Van de Peer Y."/>
            <person name="Proost S."/>
            <person name="Cook D.R."/>
            <person name="Meyers B.C."/>
            <person name="Spannagl M."/>
            <person name="Cheung F."/>
            <person name="De Mita S."/>
            <person name="Krishnakumar V."/>
            <person name="Gundlach H."/>
            <person name="Zhou S."/>
            <person name="Mudge J."/>
            <person name="Bharti A.K."/>
            <person name="Murray J.D."/>
            <person name="Naoumkina M.A."/>
            <person name="Rosen B."/>
            <person name="Silverstein K.A."/>
            <person name="Tang H."/>
            <person name="Rombauts S."/>
            <person name="Zhao P.X."/>
            <person name="Zhou P."/>
            <person name="Barbe V."/>
            <person name="Bardou P."/>
            <person name="Bechner M."/>
            <person name="Bellec A."/>
            <person name="Berger A."/>
            <person name="Berges H."/>
            <person name="Bidwell S."/>
            <person name="Bisseling T."/>
            <person name="Choisne N."/>
            <person name="Couloux A."/>
            <person name="Denny R."/>
            <person name="Deshpande S."/>
            <person name="Dai X."/>
            <person name="Doyle J.J."/>
            <person name="Dudez A.M."/>
            <person name="Farmer A.D."/>
            <person name="Fouteau S."/>
            <person name="Franken C."/>
            <person name="Gibelin C."/>
            <person name="Gish J."/>
            <person name="Goldstein S."/>
            <person name="Gonzalez A.J."/>
            <person name="Green P.J."/>
            <person name="Hallab A."/>
            <person name="Hartog M."/>
            <person name="Hua A."/>
            <person name="Humphray S.J."/>
            <person name="Jeong D.H."/>
            <person name="Jing Y."/>
            <person name="Jocker A."/>
            <person name="Kenton S.M."/>
            <person name="Kim D.J."/>
            <person name="Klee K."/>
            <person name="Lai H."/>
            <person name="Lang C."/>
            <person name="Lin S."/>
            <person name="Macmil S.L."/>
            <person name="Magdelenat G."/>
            <person name="Matthews L."/>
            <person name="McCorrison J."/>
            <person name="Monaghan E.L."/>
            <person name="Mun J.H."/>
            <person name="Najar F.Z."/>
            <person name="Nicholson C."/>
            <person name="Noirot C."/>
            <person name="O'Bleness M."/>
            <person name="Paule C.R."/>
            <person name="Poulain J."/>
            <person name="Prion F."/>
            <person name="Qin B."/>
            <person name="Qu C."/>
            <person name="Retzel E.F."/>
            <person name="Riddle C."/>
            <person name="Sallet E."/>
            <person name="Samain S."/>
            <person name="Samson N."/>
            <person name="Sanders I."/>
            <person name="Saurat O."/>
            <person name="Scarpelli C."/>
            <person name="Schiex T."/>
            <person name="Segurens B."/>
            <person name="Severin A.J."/>
            <person name="Sherrier D.J."/>
            <person name="Shi R."/>
            <person name="Sims S."/>
            <person name="Singer S.R."/>
            <person name="Sinharoy S."/>
            <person name="Sterck L."/>
            <person name="Viollet A."/>
            <person name="Wang B.B."/>
            <person name="Wang K."/>
            <person name="Wang M."/>
            <person name="Wang X."/>
            <person name="Warfsmann J."/>
            <person name="Weissenbach J."/>
            <person name="White D.D."/>
            <person name="White J.D."/>
            <person name="Wiley G.B."/>
            <person name="Wincker P."/>
            <person name="Xing Y."/>
            <person name="Yang L."/>
            <person name="Yao Z."/>
            <person name="Ying F."/>
            <person name="Zhai J."/>
            <person name="Zhou L."/>
            <person name="Zuber A."/>
            <person name="Denarie J."/>
            <person name="Dixon R.A."/>
            <person name="May G.D."/>
            <person name="Schwartz D.C."/>
            <person name="Rogers J."/>
            <person name="Quetier F."/>
            <person name="Town C.D."/>
            <person name="Roe B.A."/>
        </authorList>
    </citation>
    <scope>NUCLEOTIDE SEQUENCE [LARGE SCALE GENOMIC DNA]</scope>
    <source>
        <strain evidence="5">A17</strain>
        <strain evidence="8 9">cv. Jemalong A17</strain>
    </source>
</reference>
<evidence type="ECO:0000313" key="7">
    <source>
        <dbReference type="EMBL" id="RHN68182.1"/>
    </source>
</evidence>